<protein>
    <submittedName>
        <fullName evidence="2">Uncharacterized protein</fullName>
    </submittedName>
</protein>
<evidence type="ECO:0000256" key="1">
    <source>
        <dbReference type="SAM" id="SignalP"/>
    </source>
</evidence>
<gene>
    <name evidence="2" type="ORF">V7S98_22055</name>
</gene>
<dbReference type="Proteomes" id="UP001380290">
    <property type="component" value="Unassembled WGS sequence"/>
</dbReference>
<dbReference type="RefSeq" id="WP_339600601.1">
    <property type="nucleotide sequence ID" value="NZ_JBBHLC010000118.1"/>
</dbReference>
<accession>A0ABU8QZ05</accession>
<keyword evidence="1" id="KW-0732">Signal</keyword>
<organism evidence="2 3">
    <name type="scientific">Pseudomonas farsensis</name>
    <dbReference type="NCBI Taxonomy" id="2745492"/>
    <lineage>
        <taxon>Bacteria</taxon>
        <taxon>Pseudomonadati</taxon>
        <taxon>Pseudomonadota</taxon>
        <taxon>Gammaproteobacteria</taxon>
        <taxon>Pseudomonadales</taxon>
        <taxon>Pseudomonadaceae</taxon>
        <taxon>Pseudomonas</taxon>
    </lineage>
</organism>
<sequence>MKTRLMLIAAMSFCAAVPQAFAAPAKLADVFNGEMLGANLRYFESVAGIARTSLGDDHSYKVQGCTITATAAGGTVTALRLELSPTCKADLQSFVGDFGPKAGQPLTVGALDESTGGGLEFYADCLQMCGNAADPSVYAYWQGPHAADYKEVLLEVVLVDDAAIQASDRWAQAMTQAKGEDFVSETKFNCERSFDAQALQAFAKVKASAVTIGTGLTKPTCN</sequence>
<evidence type="ECO:0000313" key="2">
    <source>
        <dbReference type="EMBL" id="MEJ5865908.1"/>
    </source>
</evidence>
<comment type="caution">
    <text evidence="2">The sequence shown here is derived from an EMBL/GenBank/DDBJ whole genome shotgun (WGS) entry which is preliminary data.</text>
</comment>
<feature type="chain" id="PRO_5045373546" evidence="1">
    <location>
        <begin position="23"/>
        <end position="222"/>
    </location>
</feature>
<name>A0ABU8QZ05_9PSED</name>
<dbReference type="EMBL" id="JBBHLC010000118">
    <property type="protein sequence ID" value="MEJ5865908.1"/>
    <property type="molecule type" value="Genomic_DNA"/>
</dbReference>
<evidence type="ECO:0000313" key="3">
    <source>
        <dbReference type="Proteomes" id="UP001380290"/>
    </source>
</evidence>
<reference evidence="2 3" key="1">
    <citation type="submission" date="2024-02" db="EMBL/GenBank/DDBJ databases">
        <title>Identification of pathogenicity and growth-promoting function of Pseudomonas putida variant.</title>
        <authorList>
            <person name="Sun J."/>
        </authorList>
    </citation>
    <scope>NUCLEOTIDE SEQUENCE [LARGE SCALE GENOMIC DNA]</scope>
    <source>
        <strain evidence="2 3">A03</strain>
    </source>
</reference>
<keyword evidence="3" id="KW-1185">Reference proteome</keyword>
<proteinExistence type="predicted"/>
<feature type="signal peptide" evidence="1">
    <location>
        <begin position="1"/>
        <end position="22"/>
    </location>
</feature>